<dbReference type="EMBL" id="KK198755">
    <property type="protein sequence ID" value="KCW80266.1"/>
    <property type="molecule type" value="Genomic_DNA"/>
</dbReference>
<feature type="non-terminal residue" evidence="2">
    <location>
        <position position="1"/>
    </location>
</feature>
<dbReference type="InParanoid" id="A0A059CPY4"/>
<feature type="chain" id="PRO_5001570035" description="Receptor ligand binding region domain-containing protein" evidence="1">
    <location>
        <begin position="19"/>
        <end position="101"/>
    </location>
</feature>
<reference evidence="2" key="1">
    <citation type="submission" date="2013-07" db="EMBL/GenBank/DDBJ databases">
        <title>The genome of Eucalyptus grandis.</title>
        <authorList>
            <person name="Schmutz J."/>
            <person name="Hayes R."/>
            <person name="Myburg A."/>
            <person name="Tuskan G."/>
            <person name="Grattapaglia D."/>
            <person name="Rokhsar D.S."/>
        </authorList>
    </citation>
    <scope>NUCLEOTIDE SEQUENCE</scope>
    <source>
        <tissue evidence="2">Leaf extractions</tissue>
    </source>
</reference>
<protein>
    <recommendedName>
        <fullName evidence="3">Receptor ligand binding region domain-containing protein</fullName>
    </recommendedName>
</protein>
<dbReference type="AlphaFoldDB" id="A0A059CPY4"/>
<dbReference type="STRING" id="71139.A0A059CPY4"/>
<dbReference type="PANTHER" id="PTHR34836">
    <property type="entry name" value="OS06G0188250 PROTEIN"/>
    <property type="match status" value="1"/>
</dbReference>
<evidence type="ECO:0008006" key="3">
    <source>
        <dbReference type="Google" id="ProtNLM"/>
    </source>
</evidence>
<evidence type="ECO:0000313" key="2">
    <source>
        <dbReference type="EMBL" id="KCW80266.1"/>
    </source>
</evidence>
<accession>A0A059CPY4</accession>
<dbReference type="Gramene" id="KCW80266">
    <property type="protein sequence ID" value="KCW80266"/>
    <property type="gene ID" value="EUGRSUZ_C01617"/>
</dbReference>
<gene>
    <name evidence="2" type="ORF">EUGRSUZ_C01617</name>
</gene>
<dbReference type="InterPro" id="IPR015683">
    <property type="entry name" value="Ionotropic_Glu_rcpt"/>
</dbReference>
<organism evidence="2">
    <name type="scientific">Eucalyptus grandis</name>
    <name type="common">Flooded gum</name>
    <dbReference type="NCBI Taxonomy" id="71139"/>
    <lineage>
        <taxon>Eukaryota</taxon>
        <taxon>Viridiplantae</taxon>
        <taxon>Streptophyta</taxon>
        <taxon>Embryophyta</taxon>
        <taxon>Tracheophyta</taxon>
        <taxon>Spermatophyta</taxon>
        <taxon>Magnoliopsida</taxon>
        <taxon>eudicotyledons</taxon>
        <taxon>Gunneridae</taxon>
        <taxon>Pentapetalae</taxon>
        <taxon>rosids</taxon>
        <taxon>malvids</taxon>
        <taxon>Myrtales</taxon>
        <taxon>Myrtaceae</taxon>
        <taxon>Myrtoideae</taxon>
        <taxon>Eucalypteae</taxon>
        <taxon>Eucalyptus</taxon>
    </lineage>
</organism>
<keyword evidence="1" id="KW-0732">Signal</keyword>
<name>A0A059CPY4_EUCGR</name>
<proteinExistence type="predicted"/>
<dbReference type="PANTHER" id="PTHR34836:SF1">
    <property type="entry name" value="OS09G0428600 PROTEIN"/>
    <property type="match status" value="1"/>
</dbReference>
<feature type="signal peptide" evidence="1">
    <location>
        <begin position="1"/>
        <end position="18"/>
    </location>
</feature>
<evidence type="ECO:0000256" key="1">
    <source>
        <dbReference type="SAM" id="SignalP"/>
    </source>
</evidence>
<dbReference type="eggNOG" id="KOG1052">
    <property type="taxonomic scope" value="Eukaryota"/>
</dbReference>
<dbReference type="OMA" id="ASNSHYR"/>
<sequence length="101" mass="10582">LLFLALSLFPIVVTLSDGTHPAVAQGSNNSNPTTIAVNVGVILDLETQVGQMGLTCINMSLSDFYSSNPSYKTRLVLNVRDSKRDEVAAAAAGSLSLSLSL</sequence>